<dbReference type="EMBL" id="CAADFL010000425">
    <property type="protein sequence ID" value="VFK16551.1"/>
    <property type="molecule type" value="Genomic_DNA"/>
</dbReference>
<feature type="domain" description="Type I restriction modification DNA specificity" evidence="4">
    <location>
        <begin position="7"/>
        <end position="162"/>
    </location>
</feature>
<dbReference type="PANTHER" id="PTHR30408:SF12">
    <property type="entry name" value="TYPE I RESTRICTION ENZYME MJAVIII SPECIFICITY SUBUNIT"/>
    <property type="match status" value="1"/>
</dbReference>
<evidence type="ECO:0000313" key="7">
    <source>
        <dbReference type="EMBL" id="VFK16551.1"/>
    </source>
</evidence>
<name>A0A450TIH5_9GAMM</name>
<evidence type="ECO:0000256" key="2">
    <source>
        <dbReference type="ARBA" id="ARBA00022747"/>
    </source>
</evidence>
<dbReference type="EMBL" id="CAADEZ010000435">
    <property type="protein sequence ID" value="VFJ67050.1"/>
    <property type="molecule type" value="Genomic_DNA"/>
</dbReference>
<evidence type="ECO:0000313" key="6">
    <source>
        <dbReference type="EMBL" id="VFJ67050.1"/>
    </source>
</evidence>
<accession>A0A450TIH5</accession>
<gene>
    <name evidence="6" type="ORF">BECKFM1743A_GA0114220_104352</name>
    <name evidence="7" type="ORF">BECKFM1743B_GA0114221_104252</name>
    <name evidence="5" type="ORF">BECKFM1743C_GA0114222_103632</name>
</gene>
<dbReference type="PANTHER" id="PTHR30408">
    <property type="entry name" value="TYPE-1 RESTRICTION ENZYME ECOKI SPECIFICITY PROTEIN"/>
    <property type="match status" value="1"/>
</dbReference>
<dbReference type="CDD" id="cd16961">
    <property type="entry name" value="RMtype1_S_TRD-CR_like"/>
    <property type="match status" value="1"/>
</dbReference>
<dbReference type="InterPro" id="IPR000055">
    <property type="entry name" value="Restrct_endonuc_typeI_TRD"/>
</dbReference>
<evidence type="ECO:0000313" key="5">
    <source>
        <dbReference type="EMBL" id="VFJ64231.1"/>
    </source>
</evidence>
<dbReference type="GO" id="GO:0009307">
    <property type="term" value="P:DNA restriction-modification system"/>
    <property type="evidence" value="ECO:0007669"/>
    <property type="project" value="UniProtKB-KW"/>
</dbReference>
<dbReference type="SUPFAM" id="SSF116734">
    <property type="entry name" value="DNA methylase specificity domain"/>
    <property type="match status" value="1"/>
</dbReference>
<dbReference type="GO" id="GO:0003677">
    <property type="term" value="F:DNA binding"/>
    <property type="evidence" value="ECO:0007669"/>
    <property type="project" value="UniProtKB-KW"/>
</dbReference>
<reference evidence="6" key="1">
    <citation type="submission" date="2019-02" db="EMBL/GenBank/DDBJ databases">
        <authorList>
            <person name="Gruber-Vodicka R. H."/>
            <person name="Seah K. B. B."/>
        </authorList>
    </citation>
    <scope>NUCLEOTIDE SEQUENCE</scope>
    <source>
        <strain evidence="6">BECK_BZ163</strain>
        <strain evidence="7">BECK_BZ164</strain>
        <strain evidence="5">BECK_BZ165</strain>
    </source>
</reference>
<evidence type="ECO:0000259" key="4">
    <source>
        <dbReference type="Pfam" id="PF01420"/>
    </source>
</evidence>
<comment type="similarity">
    <text evidence="1">Belongs to the type-I restriction system S methylase family.</text>
</comment>
<keyword evidence="3" id="KW-0238">DNA-binding</keyword>
<dbReference type="EMBL" id="CAADFA010000363">
    <property type="protein sequence ID" value="VFJ64231.1"/>
    <property type="molecule type" value="Genomic_DNA"/>
</dbReference>
<proteinExistence type="inferred from homology"/>
<evidence type="ECO:0000256" key="1">
    <source>
        <dbReference type="ARBA" id="ARBA00010923"/>
    </source>
</evidence>
<keyword evidence="2" id="KW-0680">Restriction system</keyword>
<dbReference type="Pfam" id="PF01420">
    <property type="entry name" value="Methylase_S"/>
    <property type="match status" value="1"/>
</dbReference>
<dbReference type="Gene3D" id="3.90.220.20">
    <property type="entry name" value="DNA methylase specificity domains"/>
    <property type="match status" value="1"/>
</dbReference>
<sequence length="200" mass="22811">MNTRSIRIGECVEVLPGYALKTYVRHEPCGTYQVVLGKHLPALSMEYDYHPTHELRITPKGKVEKYLVKTGDVLLISRGIRNQAVLVEKVPEKTIASATFYLLRMRDGVNGAYLTWFLNQDSVQNRIGQARTGAGTPIVQRKVFEDIKIPLPSSEDQRKIAKLGACMTKERRIRQALVDRTVELHTLIGRQLIQDPMWRL</sequence>
<evidence type="ECO:0000256" key="3">
    <source>
        <dbReference type="ARBA" id="ARBA00023125"/>
    </source>
</evidence>
<organism evidence="6">
    <name type="scientific">Candidatus Kentrum sp. FM</name>
    <dbReference type="NCBI Taxonomy" id="2126340"/>
    <lineage>
        <taxon>Bacteria</taxon>
        <taxon>Pseudomonadati</taxon>
        <taxon>Pseudomonadota</taxon>
        <taxon>Gammaproteobacteria</taxon>
        <taxon>Candidatus Kentrum</taxon>
    </lineage>
</organism>
<protein>
    <submittedName>
        <fullName evidence="6">Type I restriction enzyme, S subunit</fullName>
    </submittedName>
</protein>
<dbReference type="AlphaFoldDB" id="A0A450TIH5"/>
<dbReference type="InterPro" id="IPR052021">
    <property type="entry name" value="Type-I_RS_S_subunit"/>
</dbReference>
<dbReference type="InterPro" id="IPR044946">
    <property type="entry name" value="Restrct_endonuc_typeI_TRD_sf"/>
</dbReference>